<dbReference type="AlphaFoldDB" id="A0A9N9GT41"/>
<evidence type="ECO:0000256" key="1">
    <source>
        <dbReference type="SAM" id="MobiDB-lite"/>
    </source>
</evidence>
<protein>
    <submittedName>
        <fullName evidence="3">11864_t:CDS:1</fullName>
    </submittedName>
</protein>
<keyword evidence="2" id="KW-0732">Signal</keyword>
<sequence length="71" mass="8246">MLLQVLCTSTIISIIASSVTKSNSTPIEHNHHHKKEVHSSHNHYRAPRYQFSRYSQSVHVDSTTWKPKLKH</sequence>
<evidence type="ECO:0000256" key="2">
    <source>
        <dbReference type="SAM" id="SignalP"/>
    </source>
</evidence>
<feature type="region of interest" description="Disordered" evidence="1">
    <location>
        <begin position="20"/>
        <end position="45"/>
    </location>
</feature>
<feature type="signal peptide" evidence="2">
    <location>
        <begin position="1"/>
        <end position="24"/>
    </location>
</feature>
<dbReference type="Proteomes" id="UP000789570">
    <property type="component" value="Unassembled WGS sequence"/>
</dbReference>
<reference evidence="3" key="1">
    <citation type="submission" date="2021-06" db="EMBL/GenBank/DDBJ databases">
        <authorList>
            <person name="Kallberg Y."/>
            <person name="Tangrot J."/>
            <person name="Rosling A."/>
        </authorList>
    </citation>
    <scope>NUCLEOTIDE SEQUENCE</scope>
    <source>
        <strain evidence="3">UK204</strain>
    </source>
</reference>
<comment type="caution">
    <text evidence="3">The sequence shown here is derived from an EMBL/GenBank/DDBJ whole genome shotgun (WGS) entry which is preliminary data.</text>
</comment>
<keyword evidence="4" id="KW-1185">Reference proteome</keyword>
<accession>A0A9N9GT41</accession>
<evidence type="ECO:0000313" key="4">
    <source>
        <dbReference type="Proteomes" id="UP000789570"/>
    </source>
</evidence>
<gene>
    <name evidence="3" type="ORF">FCALED_LOCUS10152</name>
</gene>
<organism evidence="3 4">
    <name type="scientific">Funneliformis caledonium</name>
    <dbReference type="NCBI Taxonomy" id="1117310"/>
    <lineage>
        <taxon>Eukaryota</taxon>
        <taxon>Fungi</taxon>
        <taxon>Fungi incertae sedis</taxon>
        <taxon>Mucoromycota</taxon>
        <taxon>Glomeromycotina</taxon>
        <taxon>Glomeromycetes</taxon>
        <taxon>Glomerales</taxon>
        <taxon>Glomeraceae</taxon>
        <taxon>Funneliformis</taxon>
    </lineage>
</organism>
<dbReference type="EMBL" id="CAJVPQ010003601">
    <property type="protein sequence ID" value="CAG8632644.1"/>
    <property type="molecule type" value="Genomic_DNA"/>
</dbReference>
<proteinExistence type="predicted"/>
<feature type="chain" id="PRO_5040140759" evidence="2">
    <location>
        <begin position="25"/>
        <end position="71"/>
    </location>
</feature>
<evidence type="ECO:0000313" key="3">
    <source>
        <dbReference type="EMBL" id="CAG8632644.1"/>
    </source>
</evidence>
<name>A0A9N9GT41_9GLOM</name>
<feature type="compositionally biased region" description="Basic residues" evidence="1">
    <location>
        <begin position="30"/>
        <end position="45"/>
    </location>
</feature>